<organism evidence="2 3">
    <name type="scientific">Aspergillus novofumigatus (strain IBT 16806)</name>
    <dbReference type="NCBI Taxonomy" id="1392255"/>
    <lineage>
        <taxon>Eukaryota</taxon>
        <taxon>Fungi</taxon>
        <taxon>Dikarya</taxon>
        <taxon>Ascomycota</taxon>
        <taxon>Pezizomycotina</taxon>
        <taxon>Eurotiomycetes</taxon>
        <taxon>Eurotiomycetidae</taxon>
        <taxon>Eurotiales</taxon>
        <taxon>Aspergillaceae</taxon>
        <taxon>Aspergillus</taxon>
        <taxon>Aspergillus subgen. Fumigati</taxon>
    </lineage>
</organism>
<gene>
    <name evidence="2" type="ORF">P174DRAFT_434252</name>
</gene>
<dbReference type="Proteomes" id="UP000234474">
    <property type="component" value="Unassembled WGS sequence"/>
</dbReference>
<dbReference type="AlphaFoldDB" id="A0A2I1C0M8"/>
<keyword evidence="3" id="KW-1185">Reference proteome</keyword>
<protein>
    <submittedName>
        <fullName evidence="2">Uncharacterized protein</fullName>
    </submittedName>
</protein>
<dbReference type="OrthoDB" id="10404137at2759"/>
<name>A0A2I1C0M8_ASPN1</name>
<evidence type="ECO:0000256" key="1">
    <source>
        <dbReference type="SAM" id="SignalP"/>
    </source>
</evidence>
<sequence>MPAFDAASNLMKASWLLLLIATRGTAVGPAMREIERVIGTPSMRANAYGTDLTKCKLIEVSDLVKVKKLFTVFDGSYQGFAIGDFRQMSGPSGTLLSRYSPSDSKLRVDIGALHGKLESMGPAVIGLLLPD</sequence>
<comment type="caution">
    <text evidence="2">The sequence shown here is derived from an EMBL/GenBank/DDBJ whole genome shotgun (WGS) entry which is preliminary data.</text>
</comment>
<keyword evidence="1" id="KW-0732">Signal</keyword>
<dbReference type="RefSeq" id="XP_024679791.1">
    <property type="nucleotide sequence ID" value="XM_024825860.1"/>
</dbReference>
<evidence type="ECO:0000313" key="2">
    <source>
        <dbReference type="EMBL" id="PKX91196.1"/>
    </source>
</evidence>
<dbReference type="GeneID" id="36533185"/>
<evidence type="ECO:0000313" key="3">
    <source>
        <dbReference type="Proteomes" id="UP000234474"/>
    </source>
</evidence>
<feature type="chain" id="PRO_5014147407" evidence="1">
    <location>
        <begin position="27"/>
        <end position="131"/>
    </location>
</feature>
<accession>A0A2I1C0M8</accession>
<feature type="signal peptide" evidence="1">
    <location>
        <begin position="1"/>
        <end position="26"/>
    </location>
</feature>
<reference evidence="3" key="1">
    <citation type="journal article" date="2018" name="Proc. Natl. Acad. Sci. U.S.A.">
        <title>Linking secondary metabolites to gene clusters through genome sequencing of six diverse Aspergillus species.</title>
        <authorList>
            <person name="Kaerboelling I."/>
            <person name="Vesth T.C."/>
            <person name="Frisvad J.C."/>
            <person name="Nybo J.L."/>
            <person name="Theobald S."/>
            <person name="Kuo A."/>
            <person name="Bowyer P."/>
            <person name="Matsuda Y."/>
            <person name="Mondo S."/>
            <person name="Lyhne E.K."/>
            <person name="Kogle M.E."/>
            <person name="Clum A."/>
            <person name="Lipzen A."/>
            <person name="Salamov A."/>
            <person name="Ngan C.Y."/>
            <person name="Daum C."/>
            <person name="Chiniquy J."/>
            <person name="Barry K."/>
            <person name="LaButti K."/>
            <person name="Haridas S."/>
            <person name="Simmons B.A."/>
            <person name="Magnuson J.K."/>
            <person name="Mortensen U.H."/>
            <person name="Larsen T.O."/>
            <person name="Grigoriev I.V."/>
            <person name="Baker S.E."/>
            <person name="Andersen M.R."/>
        </authorList>
    </citation>
    <scope>NUCLEOTIDE SEQUENCE [LARGE SCALE GENOMIC DNA]</scope>
    <source>
        <strain evidence="3">IBT 16806</strain>
    </source>
</reference>
<dbReference type="EMBL" id="MSZS01000007">
    <property type="protein sequence ID" value="PKX91196.1"/>
    <property type="molecule type" value="Genomic_DNA"/>
</dbReference>
<proteinExistence type="predicted"/>
<dbReference type="VEuPathDB" id="FungiDB:P174DRAFT_434252"/>